<dbReference type="Pfam" id="PF19334">
    <property type="entry name" value="DUF5920"/>
    <property type="match status" value="1"/>
</dbReference>
<evidence type="ECO:0000259" key="5">
    <source>
        <dbReference type="PROSITE" id="PS50988"/>
    </source>
</evidence>
<dbReference type="InterPro" id="IPR001680">
    <property type="entry name" value="WD40_rpt"/>
</dbReference>
<dbReference type="SUPFAM" id="SSF101898">
    <property type="entry name" value="NHL repeat"/>
    <property type="match status" value="1"/>
</dbReference>
<dbReference type="EMBL" id="JAFNEN010000097">
    <property type="protein sequence ID" value="KAG8194869.1"/>
    <property type="molecule type" value="Genomic_DNA"/>
</dbReference>
<feature type="region of interest" description="Disordered" evidence="4">
    <location>
        <begin position="76"/>
        <end position="95"/>
    </location>
</feature>
<dbReference type="InterPro" id="IPR037214">
    <property type="entry name" value="TROVE_dom_sf"/>
</dbReference>
<dbReference type="InterPro" id="IPR045804">
    <property type="entry name" value="DUF5920"/>
</dbReference>
<comment type="caution">
    <text evidence="6">The sequence shown here is derived from an EMBL/GenBank/DDBJ whole genome shotgun (WGS) entry which is preliminary data.</text>
</comment>
<dbReference type="PROSITE" id="PS50082">
    <property type="entry name" value="WD_REPEATS_2"/>
    <property type="match status" value="5"/>
</dbReference>
<dbReference type="Gene3D" id="3.40.50.300">
    <property type="entry name" value="P-loop containing nucleotide triphosphate hydrolases"/>
    <property type="match status" value="1"/>
</dbReference>
<dbReference type="SUPFAM" id="SSF140864">
    <property type="entry name" value="TROVE domain-like"/>
    <property type="match status" value="1"/>
</dbReference>
<name>A0AAV6VDT9_9ARAC</name>
<dbReference type="SUPFAM" id="SSF50978">
    <property type="entry name" value="WD40 repeat-like"/>
    <property type="match status" value="2"/>
</dbReference>
<sequence>MSPVNLLLKGTALTSTKNKYLDEEDINAHKQNSSASFKRKLTLNLLEDWKIIHEQNELTSTKNTLLDYDIGSKKKKSRHKRAKKEMQTFDSSPMRSQMLRKCPRKKAYFKSACREYEMEDTSVLAADNIYGEVLSAPSMAQDCVLDMGGSGVFGQFNAMQMNTMSFAPPPPGLSAPSGLSAPPIAGFGCAPSPQHLFQHYQAPVNHSMQNSAFASSIPFGSEQRNCNINMLFNNFAEPSSRSFPFIQPPANIFEMPTYSFDSQIEHEIKKSEPFDFMDFKVKNFQLENVRCMKTKKMQFLNAASMALICTANLKKSTDTYRLLITKLADEVKAFDPEFILKVALYSRQNLNIRSSSNFLLSYAAYHEETRPYLKKYFEACIRLPSDWIEVAELYQVFGDERIKHRSLPAALKRVMVKSFTKFDAYQLAKYNRDKTKKKHKTKVNPNVFANEENEKCPETNYTLKQLISMLHIDAPAQEIMCLLGKKYPETDESFRRSGLVGIWNPQQAGKRMKLPQPITWETQISLLGNSAIVWEGLIDTSKLPYMAMLRNLKNLILSGISTKHHEKVLKQLENKIAVLNSRQLPLQFYEAFKVLTEIEELLNQKDSDSSLIAKDTPTWKIKRMEKNLEKMQNASHSLLERYKNGVSKAIEISALHNLQPIPGKSLVICDVLQPDQLGIKSNSKAYHLCVMMGLMTLKACEDCKMFIIYDDLSEKIALKEAAPFLKNMLDVCLQHEDMYQNMQRQNSVKALKHVLDFYLKQQMFFTEKLDHVIYLRTYEADSHIKKEVASFLHKYRQLVNPELLYTDVDFNTSNFSLMDTDSSSEKDVYLCGNTTQLIKFIAERSSGELLTCVENIDSKYNLLGDTDFKQSKNLNNVTSESEIIPVLTKVPKWHTVRIFISSTFKDMHSERDMLIRYVIPELRKRAVSLFVKINEVDLRWGITETDYSKNRTAELCLLEAQKSDLFIGILGDRYGTMYNFDTNVPQDLEWVKDCPQGLSITEFEMYAGALNEDKLKENKAMFYIRDNSFLSLVPEKWKSVFLSEDPESKQKVEALKSKILASGMKVFNGYPCNFAGILKDKPVLSDLDDFGKTVLQDLWNAVKEMHDNDPFADEIAEEVDQQQLLNSQDHFVESKKFPSDVFLKKLQKECGIFLISGTAGSGKTTFVVNMLQKLKNFSIVKFFIGLTPRSTDVSYMLQFICESIARYYPVSSMFPKMTKDIINQFPDILQEALNSSGGSNFILLIDGLDHLKIEDQMLDWLPLNLPQGLRLICTASDTSYAFMNLRERRSYGTKMHIESIVGFAQQDQKSIVRHYLKMYGKKLDESAFNNLMLQLVTKKDSGTPLYLRIACDFLRTYASFENFTTMLQSLPSSLPLLFKEIILQMENEYTPVLVQAALTLLCITTEGLDDADLHLLLSLAVLDKGKTETRPFNDILKQIDVLDSNNLLPKVTYCSLIHLICTFAYGHNRFKVYNLTGTEFEKAIMKFYLNRNFQNFATYMHCNMAAYYQKICDPGCDGLWKGRSGSAYRGLIHHLFNGKCYKVLFDNLCCLKFLEAAFSIGAEDFLLEYYSLLLKEVKSGNAEAKKVVDIPLLMSFDDFVSRNLHILQLNPHLVAQQAINEPSTSLVNISIDNFKLKEYHVVECVSDKTLDTRVATLGGFIKNITAAYLSSDDLAVLGSEDGYLKVLDIMSKKITRSFKSHSSTITFICFAGKDKICTASSDTTLNIWSIVDFSRSFVLKGHNHTVSCCCADLSSNILFSSGWDNSVRLWSLWDGRSISVIDEFRCPVNCLDHHPNKQQIACGLWNGSIELWDTVALKRMLVLSNDCRSVKSITYTTNGLNIVSTYMNSDIVIWSSEQGLKLSNLKGHVLPVRSICHSTTGDALVSGSEDCTLKVWSSESELPIHTISSCKICPISLMEIISANALAIGFQNSDIWVMDINNGVAISKMTLQFDTASCFSRINASYCDTDDPFENWTDTSLVFGTQSGQINVATFLTSSIELIGYMLAKVTAIIHNKRMVIFANSEGDIGIFSYLEKTSKIVFGAHERSVAALNLYLMDGNWCFISAGNDKVMKIWSVNCDEPDISLKYKYISKHSDSVTSCCWYASSEETKEQILTGSHDNNVILQKGDSKTTFKGLKTSVLCVDFSENYVVGCGRDGSVAVWFKDGKLLTYISGIDQSSTILSFRIDKDPVRNFDITLAFVDKDGSVKIRKPIQRSYSYSLEGHSKGITSCSINQDREVISCSLDGTVNLWKLPMDFQDQNLNHSTSVTDTIASESNSTVLSSDADGNIIIWELDQSSATVSLVYGTKKTYIGGYVKALSWLKETDFVCALTQTVAQTEVYFADIMTYKCNTVDGNKLYNLGVKFTHYFESEVLCLNASSSTETIVVALKSGDFIIITPNLKKKFRTTEDWILQAKLLQYGMCDEHVCCSLLNGSVKCFTVEDLLKCSDYSKTSFDKIHSAVIGENYFYTNTFCCESKNTIFCGDSKGWLRMYSLRNSPSFSKKVHEDSISGIVVLESYVFTTSLDKSLKGWNATTLEQVCLYYSPVSITSLAGFTTVSEASTTSFTLVIGLSSGAVQLLKFHLKK</sequence>
<dbReference type="PROSITE" id="PS00678">
    <property type="entry name" value="WD_REPEATS_1"/>
    <property type="match status" value="1"/>
</dbReference>
<dbReference type="GO" id="GO:0005697">
    <property type="term" value="C:telomerase holoenzyme complex"/>
    <property type="evidence" value="ECO:0007669"/>
    <property type="project" value="TreeGrafter"/>
</dbReference>
<dbReference type="InterPro" id="IPR052652">
    <property type="entry name" value="Telomerase_Complex_Comp"/>
</dbReference>
<evidence type="ECO:0000256" key="4">
    <source>
        <dbReference type="SAM" id="MobiDB-lite"/>
    </source>
</evidence>
<dbReference type="Pfam" id="PF05729">
    <property type="entry name" value="NACHT"/>
    <property type="match status" value="1"/>
</dbReference>
<dbReference type="Gene3D" id="2.130.10.10">
    <property type="entry name" value="YVTN repeat-like/Quinoprotein amine dehydrogenase"/>
    <property type="match status" value="4"/>
</dbReference>
<evidence type="ECO:0000313" key="6">
    <source>
        <dbReference type="EMBL" id="KAG8194869.1"/>
    </source>
</evidence>
<dbReference type="InterPro" id="IPR008858">
    <property type="entry name" value="TROVE_dom"/>
</dbReference>
<keyword evidence="1 3" id="KW-0853">WD repeat</keyword>
<evidence type="ECO:0000256" key="3">
    <source>
        <dbReference type="PROSITE-ProRule" id="PRU00221"/>
    </source>
</evidence>
<dbReference type="Pfam" id="PF00400">
    <property type="entry name" value="WD40"/>
    <property type="match status" value="5"/>
</dbReference>
<dbReference type="SMART" id="SM00320">
    <property type="entry name" value="WD40"/>
    <property type="match status" value="13"/>
</dbReference>
<reference evidence="6 7" key="1">
    <citation type="journal article" date="2022" name="Nat. Ecol. Evol.">
        <title>A masculinizing supergene underlies an exaggerated male reproductive morph in a spider.</title>
        <authorList>
            <person name="Hendrickx F."/>
            <person name="De Corte Z."/>
            <person name="Sonet G."/>
            <person name="Van Belleghem S.M."/>
            <person name="Kostlbacher S."/>
            <person name="Vangestel C."/>
        </authorList>
    </citation>
    <scope>NUCLEOTIDE SEQUENCE [LARGE SCALE GENOMIC DNA]</scope>
    <source>
        <strain evidence="6">W744_W776</strain>
    </source>
</reference>
<keyword evidence="7" id="KW-1185">Reference proteome</keyword>
<keyword evidence="2" id="KW-0677">Repeat</keyword>
<dbReference type="PROSITE" id="PS50294">
    <property type="entry name" value="WD_REPEATS_REGION"/>
    <property type="match status" value="3"/>
</dbReference>
<feature type="repeat" description="WD" evidence="3">
    <location>
        <begin position="1739"/>
        <end position="1780"/>
    </location>
</feature>
<evidence type="ECO:0000256" key="2">
    <source>
        <dbReference type="ARBA" id="ARBA00022737"/>
    </source>
</evidence>
<protein>
    <recommendedName>
        <fullName evidence="5">TROVE domain-containing protein</fullName>
    </recommendedName>
</protein>
<dbReference type="InterPro" id="IPR019775">
    <property type="entry name" value="WD40_repeat_CS"/>
</dbReference>
<dbReference type="GO" id="GO:0000722">
    <property type="term" value="P:telomere maintenance via recombination"/>
    <property type="evidence" value="ECO:0007669"/>
    <property type="project" value="TreeGrafter"/>
</dbReference>
<feature type="repeat" description="WD" evidence="3">
    <location>
        <begin position="2263"/>
        <end position="2304"/>
    </location>
</feature>
<dbReference type="SUPFAM" id="SSF52540">
    <property type="entry name" value="P-loop containing nucleoside triphosphate hydrolases"/>
    <property type="match status" value="1"/>
</dbReference>
<accession>A0AAV6VDT9</accession>
<dbReference type="InterPro" id="IPR025139">
    <property type="entry name" value="DUF4062"/>
</dbReference>
<dbReference type="CDD" id="cd00200">
    <property type="entry name" value="WD40"/>
    <property type="match status" value="1"/>
</dbReference>
<dbReference type="PANTHER" id="PTHR44791:SF1">
    <property type="entry name" value="TELOMERASE PROTEIN COMPONENT 1"/>
    <property type="match status" value="1"/>
</dbReference>
<dbReference type="Pfam" id="PF05731">
    <property type="entry name" value="TROVE"/>
    <property type="match status" value="1"/>
</dbReference>
<evidence type="ECO:0000256" key="1">
    <source>
        <dbReference type="ARBA" id="ARBA00022574"/>
    </source>
</evidence>
<dbReference type="InterPro" id="IPR015943">
    <property type="entry name" value="WD40/YVTN_repeat-like_dom_sf"/>
</dbReference>
<dbReference type="GO" id="GO:0003720">
    <property type="term" value="F:telomerase activity"/>
    <property type="evidence" value="ECO:0007669"/>
    <property type="project" value="TreeGrafter"/>
</dbReference>
<feature type="repeat" description="WD" evidence="3">
    <location>
        <begin position="1865"/>
        <end position="1906"/>
    </location>
</feature>
<feature type="domain" description="TROVE" evidence="5">
    <location>
        <begin position="281"/>
        <end position="663"/>
    </location>
</feature>
<dbReference type="PROSITE" id="PS50988">
    <property type="entry name" value="TROVE"/>
    <property type="match status" value="1"/>
</dbReference>
<dbReference type="InterPro" id="IPR027417">
    <property type="entry name" value="P-loop_NTPase"/>
</dbReference>
<dbReference type="GO" id="GO:0070034">
    <property type="term" value="F:telomerase RNA binding"/>
    <property type="evidence" value="ECO:0007669"/>
    <property type="project" value="TreeGrafter"/>
</dbReference>
<dbReference type="Gene3D" id="1.25.40.370">
    <property type="match status" value="1"/>
</dbReference>
<gene>
    <name evidence="6" type="ORF">JTE90_029160</name>
</gene>
<dbReference type="Proteomes" id="UP000827092">
    <property type="component" value="Unassembled WGS sequence"/>
</dbReference>
<feature type="repeat" description="WD" evidence="3">
    <location>
        <begin position="1698"/>
        <end position="1730"/>
    </location>
</feature>
<dbReference type="PANTHER" id="PTHR44791">
    <property type="entry name" value="TELOMERASE PROTEIN COMPONENT 1 TEP1"/>
    <property type="match status" value="1"/>
</dbReference>
<organism evidence="6 7">
    <name type="scientific">Oedothorax gibbosus</name>
    <dbReference type="NCBI Taxonomy" id="931172"/>
    <lineage>
        <taxon>Eukaryota</taxon>
        <taxon>Metazoa</taxon>
        <taxon>Ecdysozoa</taxon>
        <taxon>Arthropoda</taxon>
        <taxon>Chelicerata</taxon>
        <taxon>Arachnida</taxon>
        <taxon>Araneae</taxon>
        <taxon>Araneomorphae</taxon>
        <taxon>Entelegynae</taxon>
        <taxon>Araneoidea</taxon>
        <taxon>Linyphiidae</taxon>
        <taxon>Erigoninae</taxon>
        <taxon>Oedothorax</taxon>
    </lineage>
</organism>
<feature type="repeat" description="WD" evidence="3">
    <location>
        <begin position="2223"/>
        <end position="2255"/>
    </location>
</feature>
<evidence type="ECO:0000313" key="7">
    <source>
        <dbReference type="Proteomes" id="UP000827092"/>
    </source>
</evidence>
<dbReference type="InterPro" id="IPR036322">
    <property type="entry name" value="WD40_repeat_dom_sf"/>
</dbReference>
<dbReference type="InterPro" id="IPR007111">
    <property type="entry name" value="NACHT_NTPase"/>
</dbReference>
<dbReference type="Pfam" id="PF13271">
    <property type="entry name" value="DUF4062"/>
    <property type="match status" value="1"/>
</dbReference>
<proteinExistence type="predicted"/>